<protein>
    <submittedName>
        <fullName evidence="1">Uncharacterized protein</fullName>
    </submittedName>
</protein>
<dbReference type="Proteomes" id="UP001320706">
    <property type="component" value="Unassembled WGS sequence"/>
</dbReference>
<accession>A0ACC3S8E2</accession>
<sequence>MHCPGLHVSRELQRLTLRSVLCWSLSFYPQPLLNYKRRSTLGLTVDFPMLNVLGFLCYTISTASFLYSPTIRRQYAVRHPLEPVPTVRFNDFAFALHALILCIIIYSQFWHRLWSFEELKGKRASRIVQGIYWGSVAGLVVIALIVLARGGDGSTPEQWAAIDVIYAFSYVKLIVTVVKYIPQAWHNYKVKSTIGWSIHGMLLDFTGSILSIAQLLIDSALESDWSGVTGNPVKFGLGNVSLMFDVIFITQHYVLYRERADKTEDESIDGERRPLIDQA</sequence>
<dbReference type="EMBL" id="JAMKPW020000038">
    <property type="protein sequence ID" value="KAK8200949.1"/>
    <property type="molecule type" value="Genomic_DNA"/>
</dbReference>
<organism evidence="1 2">
    <name type="scientific">Zalaria obscura</name>
    <dbReference type="NCBI Taxonomy" id="2024903"/>
    <lineage>
        <taxon>Eukaryota</taxon>
        <taxon>Fungi</taxon>
        <taxon>Dikarya</taxon>
        <taxon>Ascomycota</taxon>
        <taxon>Pezizomycotina</taxon>
        <taxon>Dothideomycetes</taxon>
        <taxon>Dothideomycetidae</taxon>
        <taxon>Dothideales</taxon>
        <taxon>Zalariaceae</taxon>
        <taxon>Zalaria</taxon>
    </lineage>
</organism>
<evidence type="ECO:0000313" key="1">
    <source>
        <dbReference type="EMBL" id="KAK8200949.1"/>
    </source>
</evidence>
<proteinExistence type="predicted"/>
<reference evidence="1" key="1">
    <citation type="submission" date="2024-02" db="EMBL/GenBank/DDBJ databases">
        <title>Metagenome Assembled Genome of Zalaria obscura JY119.</title>
        <authorList>
            <person name="Vighnesh L."/>
            <person name="Jagadeeshwari U."/>
            <person name="Venkata Ramana C."/>
            <person name="Sasikala C."/>
        </authorList>
    </citation>
    <scope>NUCLEOTIDE SEQUENCE</scope>
    <source>
        <strain evidence="1">JY119</strain>
    </source>
</reference>
<name>A0ACC3S8E2_9PEZI</name>
<comment type="caution">
    <text evidence="1">The sequence shown here is derived from an EMBL/GenBank/DDBJ whole genome shotgun (WGS) entry which is preliminary data.</text>
</comment>
<keyword evidence="2" id="KW-1185">Reference proteome</keyword>
<evidence type="ECO:0000313" key="2">
    <source>
        <dbReference type="Proteomes" id="UP001320706"/>
    </source>
</evidence>
<gene>
    <name evidence="1" type="ORF">M8818_006268</name>
</gene>